<dbReference type="SUPFAM" id="SSF56784">
    <property type="entry name" value="HAD-like"/>
    <property type="match status" value="1"/>
</dbReference>
<proteinExistence type="predicted"/>
<evidence type="ECO:0000313" key="2">
    <source>
        <dbReference type="Proteomes" id="UP000186804"/>
    </source>
</evidence>
<reference evidence="1 2" key="1">
    <citation type="submission" date="2016-10" db="EMBL/GenBank/DDBJ databases">
        <title>Reductive evolution of mitochondrial metabolism and differential evolution of invasion-related proteins in Cryptosporidium.</title>
        <authorList>
            <person name="Liu S."/>
            <person name="Roellig D.M."/>
            <person name="Guo Y."/>
            <person name="Li N."/>
            <person name="Frace M.A."/>
            <person name="Tang K."/>
            <person name="Zhang L."/>
            <person name="Feng Y."/>
            <person name="Xiao L."/>
        </authorList>
    </citation>
    <scope>NUCLEOTIDE SEQUENCE [LARGE SCALE GENOMIC DNA]</scope>
    <source>
        <strain evidence="1">30847</strain>
    </source>
</reference>
<dbReference type="GeneID" id="92365892"/>
<dbReference type="RefSeq" id="XP_067069393.1">
    <property type="nucleotide sequence ID" value="XM_067211941.1"/>
</dbReference>
<dbReference type="InterPro" id="IPR036412">
    <property type="entry name" value="HAD-like_sf"/>
</dbReference>
<accession>A0A1J4MVU0</accession>
<dbReference type="InterPro" id="IPR050849">
    <property type="entry name" value="HAD-like_hydrolase_phosphatase"/>
</dbReference>
<protein>
    <submittedName>
        <fullName evidence="1">Uncharacterized protein</fullName>
    </submittedName>
</protein>
<dbReference type="OrthoDB" id="10255128at2759"/>
<organism evidence="1 2">
    <name type="scientific">Cryptosporidium andersoni</name>
    <dbReference type="NCBI Taxonomy" id="117008"/>
    <lineage>
        <taxon>Eukaryota</taxon>
        <taxon>Sar</taxon>
        <taxon>Alveolata</taxon>
        <taxon>Apicomplexa</taxon>
        <taxon>Conoidasida</taxon>
        <taxon>Coccidia</taxon>
        <taxon>Eucoccidiorida</taxon>
        <taxon>Eimeriorina</taxon>
        <taxon>Cryptosporidiidae</taxon>
        <taxon>Cryptosporidium</taxon>
    </lineage>
</organism>
<dbReference type="Proteomes" id="UP000186804">
    <property type="component" value="Unassembled WGS sequence"/>
</dbReference>
<gene>
    <name evidence="1" type="ORF">cand_017070</name>
</gene>
<sequence length="404" mass="47028">MTSKISIGVFSLDYDETITQIDTFEGVIFQACKIHYEKLGKDINFKEMENNIVEVFKKHRIEREIWCGSWLPNTPLKDFRCDEISKLFLSLSEFESHFNCKMDSELIPIKYLNEYIVNNSSQIAPKGCIFKDKAHDTIHSLSKCSKLCLIISIGWCSERILQTVKPVIYDDKNCELKCICNEFLYDSPNGVVTAPNGLYGPTCKYRRFKQEIEIYEKKFKKNFLSKLKYSYLYRMMKYYFKNEIYIHSIFIGDSVTDLESILFAEVGIIIGYNPKYELNTDSNTVSTVSSQSNIEVDEDSTINNSETGYQSQLILGEFLIRICKLFAVNIVPIDSKYISRCIDYDLKVYNKIKRNDDGIVNLSNYVRSVQRLRSKYSNTSLYNKFSGICLIASCWDDIYKLFHQ</sequence>
<comment type="caution">
    <text evidence="1">The sequence shown here is derived from an EMBL/GenBank/DDBJ whole genome shotgun (WGS) entry which is preliminary data.</text>
</comment>
<keyword evidence="2" id="KW-1185">Reference proteome</keyword>
<dbReference type="AlphaFoldDB" id="A0A1J4MVU0"/>
<dbReference type="EMBL" id="LRBS01000034">
    <property type="protein sequence ID" value="OII77547.1"/>
    <property type="molecule type" value="Genomic_DNA"/>
</dbReference>
<dbReference type="PANTHER" id="PTHR28181">
    <property type="entry name" value="UPF0655 PROTEIN YCR015C"/>
    <property type="match status" value="1"/>
</dbReference>
<evidence type="ECO:0000313" key="1">
    <source>
        <dbReference type="EMBL" id="OII77547.1"/>
    </source>
</evidence>
<name>A0A1J4MVU0_9CRYT</name>
<dbReference type="PANTHER" id="PTHR28181:SF1">
    <property type="entry name" value="COLD TOLERANCE PROTEIN 1"/>
    <property type="match status" value="1"/>
</dbReference>
<dbReference type="VEuPathDB" id="CryptoDB:cand_017070"/>